<dbReference type="InterPro" id="IPR011009">
    <property type="entry name" value="Kinase-like_dom_sf"/>
</dbReference>
<keyword evidence="4" id="KW-1185">Reference proteome</keyword>
<dbReference type="PROSITE" id="PS50011">
    <property type="entry name" value="PROTEIN_KINASE_DOM"/>
    <property type="match status" value="1"/>
</dbReference>
<dbReference type="Proteomes" id="UP000594263">
    <property type="component" value="Unplaced"/>
</dbReference>
<dbReference type="GO" id="GO:0005524">
    <property type="term" value="F:ATP binding"/>
    <property type="evidence" value="ECO:0007669"/>
    <property type="project" value="InterPro"/>
</dbReference>
<feature type="domain" description="Protein kinase" evidence="2">
    <location>
        <begin position="76"/>
        <end position="452"/>
    </location>
</feature>
<feature type="compositionally biased region" description="Polar residues" evidence="1">
    <location>
        <begin position="16"/>
        <end position="27"/>
    </location>
</feature>
<dbReference type="GO" id="GO:0004672">
    <property type="term" value="F:protein kinase activity"/>
    <property type="evidence" value="ECO:0007669"/>
    <property type="project" value="InterPro"/>
</dbReference>
<dbReference type="SUPFAM" id="SSF56112">
    <property type="entry name" value="Protein kinase-like (PK-like)"/>
    <property type="match status" value="1"/>
</dbReference>
<feature type="compositionally biased region" description="Polar residues" evidence="1">
    <location>
        <begin position="300"/>
        <end position="310"/>
    </location>
</feature>
<dbReference type="Gene3D" id="3.30.200.20">
    <property type="entry name" value="Phosphorylase Kinase, domain 1"/>
    <property type="match status" value="1"/>
</dbReference>
<evidence type="ECO:0000256" key="1">
    <source>
        <dbReference type="SAM" id="MobiDB-lite"/>
    </source>
</evidence>
<sequence length="475" mass="51775">MCKTKMATDAAEPTRSPRTSRATLQSPRTPPGRSAGPSNSQRPAASSSARTSTPPPAAAARSSPSTSFSSYPSTSIHYSSSTGPGGFDKDSKNSLSSLTSLSSLRDTLPETPIVYDISEIRSATNSFLAKRYSSSTTPSWLCTLRSKEVLIFQRKSRTAMSTFDLQKKLSVICKSHYSSIIKLLGACISGEQHIYLVYEFVHGASLSSCLRSSRNPNFTVLSTWLSRMQVATDLAHALDYIHTNMNFVHNHVKSSSVIVTEPSFNAKICHFGAAQLCGEVGNSEDDEENLQKRPEEEIASATSPISSEPSRSTDRKAPQFQGTVGYMSPEFQASGVGTKKSDVYAFGVVILELVSGEEPYKYRVDKESKEIKRTSVIDTAADAVAEGGDDGDGGGLGKEARVRRWVDRRLRDSFPVEVAEKATRVALDCVHVDVDRRPDMRRVAGKISKLYLDSVKWSNSLKMPTDMISVSLAPR</sequence>
<accession>A0A7N0TLY2</accession>
<dbReference type="Gramene" id="Kaladp0039s0697.1.v1.1">
    <property type="protein sequence ID" value="Kaladp0039s0697.1.v1.1.CDS.1"/>
    <property type="gene ID" value="Kaladp0039s0697.v1.1"/>
</dbReference>
<dbReference type="EnsemblPlants" id="Kaladp0039s0697.1.v1.1">
    <property type="protein sequence ID" value="Kaladp0039s0697.1.v1.1.CDS.1"/>
    <property type="gene ID" value="Kaladp0039s0697.v1.1"/>
</dbReference>
<dbReference type="Pfam" id="PF00069">
    <property type="entry name" value="Pkinase"/>
    <property type="match status" value="1"/>
</dbReference>
<evidence type="ECO:0000313" key="3">
    <source>
        <dbReference type="EnsemblPlants" id="Kaladp0039s0697.1.v1.1.CDS.1"/>
    </source>
</evidence>
<reference evidence="3" key="1">
    <citation type="submission" date="2021-01" db="UniProtKB">
        <authorList>
            <consortium name="EnsemblPlants"/>
        </authorList>
    </citation>
    <scope>IDENTIFICATION</scope>
</reference>
<feature type="region of interest" description="Disordered" evidence="1">
    <location>
        <begin position="1"/>
        <end position="91"/>
    </location>
</feature>
<dbReference type="InterPro" id="IPR000719">
    <property type="entry name" value="Prot_kinase_dom"/>
</dbReference>
<feature type="region of interest" description="Disordered" evidence="1">
    <location>
        <begin position="282"/>
        <end position="318"/>
    </location>
</feature>
<proteinExistence type="predicted"/>
<dbReference type="Gene3D" id="1.10.510.10">
    <property type="entry name" value="Transferase(Phosphotransferase) domain 1"/>
    <property type="match status" value="1"/>
</dbReference>
<dbReference type="PANTHER" id="PTHR46863">
    <property type="entry name" value="OS09G0572100 PROTEIN"/>
    <property type="match status" value="1"/>
</dbReference>
<name>A0A7N0TLY2_KALFE</name>
<dbReference type="PANTHER" id="PTHR46863:SF1">
    <property type="entry name" value="PROTEIN KINASE SUPERFAMILY PROTEIN"/>
    <property type="match status" value="1"/>
</dbReference>
<evidence type="ECO:0000313" key="4">
    <source>
        <dbReference type="Proteomes" id="UP000594263"/>
    </source>
</evidence>
<feature type="compositionally biased region" description="Low complexity" evidence="1">
    <location>
        <begin position="37"/>
        <end position="82"/>
    </location>
</feature>
<protein>
    <recommendedName>
        <fullName evidence="2">Protein kinase domain-containing protein</fullName>
    </recommendedName>
</protein>
<organism evidence="3 4">
    <name type="scientific">Kalanchoe fedtschenkoi</name>
    <name type="common">Lavender scallops</name>
    <name type="synonym">South American air plant</name>
    <dbReference type="NCBI Taxonomy" id="63787"/>
    <lineage>
        <taxon>Eukaryota</taxon>
        <taxon>Viridiplantae</taxon>
        <taxon>Streptophyta</taxon>
        <taxon>Embryophyta</taxon>
        <taxon>Tracheophyta</taxon>
        <taxon>Spermatophyta</taxon>
        <taxon>Magnoliopsida</taxon>
        <taxon>eudicotyledons</taxon>
        <taxon>Gunneridae</taxon>
        <taxon>Pentapetalae</taxon>
        <taxon>Saxifragales</taxon>
        <taxon>Crassulaceae</taxon>
        <taxon>Kalanchoe</taxon>
    </lineage>
</organism>
<dbReference type="OMA" id="YLESKFW"/>
<dbReference type="AlphaFoldDB" id="A0A7N0TLY2"/>
<evidence type="ECO:0000259" key="2">
    <source>
        <dbReference type="PROSITE" id="PS50011"/>
    </source>
</evidence>